<evidence type="ECO:0000313" key="4">
    <source>
        <dbReference type="Proteomes" id="UP000311008"/>
    </source>
</evidence>
<proteinExistence type="predicted"/>
<name>A0A5B8CQV9_9PROT</name>
<evidence type="ECO:0000256" key="2">
    <source>
        <dbReference type="SAM" id="SignalP"/>
    </source>
</evidence>
<dbReference type="EMBL" id="CP040946">
    <property type="protein sequence ID" value="QDC43579.1"/>
    <property type="molecule type" value="Genomic_DNA"/>
</dbReference>
<dbReference type="Proteomes" id="UP000311008">
    <property type="component" value="Chromosome"/>
</dbReference>
<gene>
    <name evidence="3" type="ORF">FIU01_02910</name>
</gene>
<evidence type="ECO:0000313" key="3">
    <source>
        <dbReference type="EMBL" id="QDC43579.1"/>
    </source>
</evidence>
<dbReference type="AlphaFoldDB" id="A0A5B8CQV9"/>
<protein>
    <submittedName>
        <fullName evidence="3">PEP-CTERM sorting domain-containing protein</fullName>
    </submittedName>
</protein>
<dbReference type="KEGG" id="mmec:FIU01_02910"/>
<sequence>MCIKQIKRRMAGLSALIFTFMSLSAEAKIEQFQESYTGYLPMEYSLDGVYYVGEHTFSNGSATLTLYYEALSLLQDQLYVVFGSYSRNQGLSLPLGQFDFSLSAPDPITPPDPAFNALPIAGSFYFQDILMMPDGQLEVFYSEFGLLKGFLSPQNALSFTIDWTIYTRDRRTLVPAPPTTWLFGTGLIFLAWVAFRRQRQAPAWPIANMHF</sequence>
<dbReference type="OrthoDB" id="9882476at2"/>
<feature type="transmembrane region" description="Helical" evidence="1">
    <location>
        <begin position="178"/>
        <end position="195"/>
    </location>
</feature>
<keyword evidence="1" id="KW-0812">Transmembrane</keyword>
<dbReference type="RefSeq" id="WP_140002806.1">
    <property type="nucleotide sequence ID" value="NZ_CP040946.1"/>
</dbReference>
<evidence type="ECO:0000256" key="1">
    <source>
        <dbReference type="SAM" id="Phobius"/>
    </source>
</evidence>
<dbReference type="NCBIfam" id="TIGR02595">
    <property type="entry name" value="PEP_CTERM"/>
    <property type="match status" value="1"/>
</dbReference>
<reference evidence="4" key="1">
    <citation type="journal article" date="2019" name="ISME J.">
        <title>Evolution in action: habitat transition from sediment to the pelagial leads to genome streamlining in Methylophilaceae.</title>
        <authorList>
            <person name="Salcher M."/>
            <person name="Schaefle D."/>
            <person name="Kaspar M."/>
            <person name="Neuenschwander S.M."/>
            <person name="Ghai R."/>
        </authorList>
    </citation>
    <scope>NUCLEOTIDE SEQUENCE [LARGE SCALE GENOMIC DNA]</scope>
    <source>
        <strain evidence="4">MMS-M-51</strain>
    </source>
</reference>
<feature type="signal peptide" evidence="2">
    <location>
        <begin position="1"/>
        <end position="27"/>
    </location>
</feature>
<accession>A0A5B8CQV9</accession>
<keyword evidence="4" id="KW-1185">Reference proteome</keyword>
<dbReference type="InterPro" id="IPR013424">
    <property type="entry name" value="Ice-binding_C"/>
</dbReference>
<keyword evidence="1" id="KW-1133">Transmembrane helix</keyword>
<keyword evidence="1" id="KW-0472">Membrane</keyword>
<feature type="chain" id="PRO_5022763484" evidence="2">
    <location>
        <begin position="28"/>
        <end position="211"/>
    </location>
</feature>
<organism evidence="3 4">
    <name type="scientific">Methylophilus medardicus</name>
    <dbReference type="NCBI Taxonomy" id="2588534"/>
    <lineage>
        <taxon>Bacteria</taxon>
        <taxon>Pseudomonadati</taxon>
        <taxon>Pseudomonadota</taxon>
        <taxon>Betaproteobacteria</taxon>
        <taxon>Nitrosomonadales</taxon>
        <taxon>Methylophilaceae</taxon>
        <taxon>Methylophilus</taxon>
    </lineage>
</organism>
<keyword evidence="2" id="KW-0732">Signal</keyword>